<proteinExistence type="predicted"/>
<sequence length="457" mass="49356">MTDDVIELAELTRPAPEARWTGRHTGLVFAALVIIAGIIAALTFLTAPLPPGDRLTLQAAPLPAWTTKLADDESAIGIGGDLIVIHQRRLGDQGAAVRGIDPTSGRELWRHNVRGQAGPLLVRNLPGTGWLALQAGSEVTLLDRLTGAQAGRFTLPDGDGGDAWFGSSDKGTLLMAVPSYGSVGRVLTVSRLSAPDPRAVVWSREVPLNAVLMLALRQMDVVEREGLLLVRSADGWRGSGRYSLALRASDGRAPDWTRGVERFVIARGVAVFGVDGRLEGRELRTGRELWRLQPASAYLFGTDSALIIESMGELRRLDPYSGRTQWTTAVGSVFTALVEHGDQLVFYEGAQTIFPDRGTTKADSAAPWVAALDLSTGRPLWRTTTPSPVLDVMLGTETVIARMYDAHDTSPTFEVAALTEGGAISWVWRDQRDSWSLTRLGSHLATIDPDGTLTLWN</sequence>
<dbReference type="RefSeq" id="WP_077687006.1">
    <property type="nucleotide sequence ID" value="NZ_CP019606.1"/>
</dbReference>
<keyword evidence="1" id="KW-0812">Transmembrane</keyword>
<dbReference type="Proteomes" id="UP000188145">
    <property type="component" value="Chromosome"/>
</dbReference>
<dbReference type="EMBL" id="CP019606">
    <property type="protein sequence ID" value="AQP48659.1"/>
    <property type="molecule type" value="Genomic_DNA"/>
</dbReference>
<keyword evidence="1" id="KW-1133">Transmembrane helix</keyword>
<dbReference type="Pfam" id="PF13360">
    <property type="entry name" value="PQQ_2"/>
    <property type="match status" value="1"/>
</dbReference>
<feature type="transmembrane region" description="Helical" evidence="1">
    <location>
        <begin position="27"/>
        <end position="49"/>
    </location>
</feature>
<dbReference type="Gene3D" id="2.130.10.10">
    <property type="entry name" value="YVTN repeat-like/Quinoprotein amine dehydrogenase"/>
    <property type="match status" value="1"/>
</dbReference>
<dbReference type="SUPFAM" id="SSF50998">
    <property type="entry name" value="Quinoprotein alcohol dehydrogenase-like"/>
    <property type="match status" value="1"/>
</dbReference>
<accession>A0A1Q2CRB5</accession>
<protein>
    <recommendedName>
        <fullName evidence="2">Pyrrolo-quinoline quinone repeat domain-containing protein</fullName>
    </recommendedName>
</protein>
<dbReference type="KEGG" id="tes:BW730_15260"/>
<evidence type="ECO:0000256" key="1">
    <source>
        <dbReference type="SAM" id="Phobius"/>
    </source>
</evidence>
<evidence type="ECO:0000313" key="4">
    <source>
        <dbReference type="Proteomes" id="UP000188145"/>
    </source>
</evidence>
<keyword evidence="1" id="KW-0472">Membrane</keyword>
<evidence type="ECO:0000313" key="3">
    <source>
        <dbReference type="EMBL" id="AQP48659.1"/>
    </source>
</evidence>
<gene>
    <name evidence="3" type="ORF">BW730_15260</name>
</gene>
<organism evidence="3 4">
    <name type="scientific">Tessaracoccus aquimaris</name>
    <dbReference type="NCBI Taxonomy" id="1332264"/>
    <lineage>
        <taxon>Bacteria</taxon>
        <taxon>Bacillati</taxon>
        <taxon>Actinomycetota</taxon>
        <taxon>Actinomycetes</taxon>
        <taxon>Propionibacteriales</taxon>
        <taxon>Propionibacteriaceae</taxon>
        <taxon>Tessaracoccus</taxon>
    </lineage>
</organism>
<dbReference type="InterPro" id="IPR002372">
    <property type="entry name" value="PQQ_rpt_dom"/>
</dbReference>
<dbReference type="InterPro" id="IPR011047">
    <property type="entry name" value="Quinoprotein_ADH-like_sf"/>
</dbReference>
<feature type="domain" description="Pyrrolo-quinoline quinone repeat" evidence="2">
    <location>
        <begin position="311"/>
        <end position="432"/>
    </location>
</feature>
<dbReference type="OrthoDB" id="3719819at2"/>
<reference evidence="4" key="1">
    <citation type="submission" date="2017-02" db="EMBL/GenBank/DDBJ databases">
        <title>Tessaracoccus aquaemaris sp. nov., isolated from the intestine of a Korean rockfish, Sebastes schlegelii, in a marine aquaculture pond.</title>
        <authorList>
            <person name="Tak E.J."/>
            <person name="Bae J.-W."/>
        </authorList>
    </citation>
    <scope>NUCLEOTIDE SEQUENCE [LARGE SCALE GENOMIC DNA]</scope>
    <source>
        <strain evidence="4">NSG39</strain>
    </source>
</reference>
<keyword evidence="4" id="KW-1185">Reference proteome</keyword>
<dbReference type="InterPro" id="IPR015943">
    <property type="entry name" value="WD40/YVTN_repeat-like_dom_sf"/>
</dbReference>
<evidence type="ECO:0000259" key="2">
    <source>
        <dbReference type="Pfam" id="PF13360"/>
    </source>
</evidence>
<name>A0A1Q2CRB5_9ACTN</name>
<dbReference type="AlphaFoldDB" id="A0A1Q2CRB5"/>